<gene>
    <name evidence="1" type="ORF">SteCoe_14187</name>
</gene>
<keyword evidence="2" id="KW-1185">Reference proteome</keyword>
<sequence length="180" mass="21261">MGICTVNKVYRISSSTHTIDPLLHFRLEMLDYVKTIHQLNVKCIQGIETCILNHQEDKAIIIKAKQIFLKKTSTFLQDSIKKIDNAMESNKNSDNKLRLIEEIKRDWLNINKDLFKDDTDEIIQLSTEDDYIVNLEKMLQTRNSEKRCEIVKELQGQIHRIKKLNEDSSNERRSYSRHNK</sequence>
<reference evidence="1 2" key="1">
    <citation type="submission" date="2016-11" db="EMBL/GenBank/DDBJ databases">
        <title>The macronuclear genome of Stentor coeruleus: a giant cell with tiny introns.</title>
        <authorList>
            <person name="Slabodnick M."/>
            <person name="Ruby J.G."/>
            <person name="Reiff S.B."/>
            <person name="Swart E.C."/>
            <person name="Gosai S."/>
            <person name="Prabakaran S."/>
            <person name="Witkowska E."/>
            <person name="Larue G.E."/>
            <person name="Fisher S."/>
            <person name="Freeman R.M."/>
            <person name="Gunawardena J."/>
            <person name="Chu W."/>
            <person name="Stover N.A."/>
            <person name="Gregory B.D."/>
            <person name="Nowacki M."/>
            <person name="Derisi J."/>
            <person name="Roy S.W."/>
            <person name="Marshall W.F."/>
            <person name="Sood P."/>
        </authorList>
    </citation>
    <scope>NUCLEOTIDE SEQUENCE [LARGE SCALE GENOMIC DNA]</scope>
    <source>
        <strain evidence="1">WM001</strain>
    </source>
</reference>
<dbReference type="EMBL" id="MPUH01000262">
    <property type="protein sequence ID" value="OMJ84666.1"/>
    <property type="molecule type" value="Genomic_DNA"/>
</dbReference>
<protein>
    <submittedName>
        <fullName evidence="1">Uncharacterized protein</fullName>
    </submittedName>
</protein>
<dbReference type="AlphaFoldDB" id="A0A1R2C6M9"/>
<evidence type="ECO:0000313" key="1">
    <source>
        <dbReference type="EMBL" id="OMJ84666.1"/>
    </source>
</evidence>
<evidence type="ECO:0000313" key="2">
    <source>
        <dbReference type="Proteomes" id="UP000187209"/>
    </source>
</evidence>
<comment type="caution">
    <text evidence="1">The sequence shown here is derived from an EMBL/GenBank/DDBJ whole genome shotgun (WGS) entry which is preliminary data.</text>
</comment>
<dbReference type="Proteomes" id="UP000187209">
    <property type="component" value="Unassembled WGS sequence"/>
</dbReference>
<name>A0A1R2C6M9_9CILI</name>
<proteinExistence type="predicted"/>
<organism evidence="1 2">
    <name type="scientific">Stentor coeruleus</name>
    <dbReference type="NCBI Taxonomy" id="5963"/>
    <lineage>
        <taxon>Eukaryota</taxon>
        <taxon>Sar</taxon>
        <taxon>Alveolata</taxon>
        <taxon>Ciliophora</taxon>
        <taxon>Postciliodesmatophora</taxon>
        <taxon>Heterotrichea</taxon>
        <taxon>Heterotrichida</taxon>
        <taxon>Stentoridae</taxon>
        <taxon>Stentor</taxon>
    </lineage>
</organism>
<accession>A0A1R2C6M9</accession>